<evidence type="ECO:0000313" key="2">
    <source>
        <dbReference type="EMBL" id="CAG6631722.1"/>
    </source>
</evidence>
<protein>
    <recommendedName>
        <fullName evidence="3">Secreted protein</fullName>
    </recommendedName>
</protein>
<dbReference type="AlphaFoldDB" id="A0A8D8QI28"/>
<dbReference type="EMBL" id="HBUF01348833">
    <property type="protein sequence ID" value="CAG6711998.1"/>
    <property type="molecule type" value="Transcribed_RNA"/>
</dbReference>
<proteinExistence type="predicted"/>
<name>A0A8D8QI28_9HEMI</name>
<feature type="chain" id="PRO_5036428561" description="Secreted protein" evidence="1">
    <location>
        <begin position="21"/>
        <end position="138"/>
    </location>
</feature>
<feature type="signal peptide" evidence="1">
    <location>
        <begin position="1"/>
        <end position="20"/>
    </location>
</feature>
<evidence type="ECO:0008006" key="3">
    <source>
        <dbReference type="Google" id="ProtNLM"/>
    </source>
</evidence>
<evidence type="ECO:0000256" key="1">
    <source>
        <dbReference type="SAM" id="SignalP"/>
    </source>
</evidence>
<dbReference type="EMBL" id="HBUF01077741">
    <property type="protein sequence ID" value="CAG6631722.1"/>
    <property type="molecule type" value="Transcribed_RNA"/>
</dbReference>
<sequence length="138" mass="15462">MSRYHISLLLLSTLLVLASAVDETDTQPAKLEERAAVRFGDASQPRTARLFGNLLDLLLDPPRFNYYDYDGGYCPPNRCPDWRCQDDSAVIHGWCCGCARPSDNVPFVTCRPDLRCPISAEPLCTDYNFMMDCCCTGP</sequence>
<accession>A0A8D8QI28</accession>
<keyword evidence="1" id="KW-0732">Signal</keyword>
<reference evidence="2" key="1">
    <citation type="submission" date="2021-05" db="EMBL/GenBank/DDBJ databases">
        <authorList>
            <person name="Alioto T."/>
            <person name="Alioto T."/>
            <person name="Gomez Garrido J."/>
        </authorList>
    </citation>
    <scope>NUCLEOTIDE SEQUENCE</scope>
</reference>
<organism evidence="2">
    <name type="scientific">Cacopsylla melanoneura</name>
    <dbReference type="NCBI Taxonomy" id="428564"/>
    <lineage>
        <taxon>Eukaryota</taxon>
        <taxon>Metazoa</taxon>
        <taxon>Ecdysozoa</taxon>
        <taxon>Arthropoda</taxon>
        <taxon>Hexapoda</taxon>
        <taxon>Insecta</taxon>
        <taxon>Pterygota</taxon>
        <taxon>Neoptera</taxon>
        <taxon>Paraneoptera</taxon>
        <taxon>Hemiptera</taxon>
        <taxon>Sternorrhyncha</taxon>
        <taxon>Psylloidea</taxon>
        <taxon>Psyllidae</taxon>
        <taxon>Psyllinae</taxon>
        <taxon>Cacopsylla</taxon>
    </lineage>
</organism>